<dbReference type="SUPFAM" id="SSF143011">
    <property type="entry name" value="RelE-like"/>
    <property type="match status" value="1"/>
</dbReference>
<reference evidence="1 2" key="1">
    <citation type="submission" date="2012-09" db="EMBL/GenBank/DDBJ databases">
        <title>The Genome Sequence of Bacteroides oleiciplenus YIT 12058.</title>
        <authorList>
            <consortium name="The Broad Institute Genome Sequencing Platform"/>
            <person name="Earl A."/>
            <person name="Ward D."/>
            <person name="Feldgarden M."/>
            <person name="Gevers D."/>
            <person name="Morotomi M."/>
            <person name="Walker B."/>
            <person name="Young S.K."/>
            <person name="Zeng Q."/>
            <person name="Gargeya S."/>
            <person name="Fitzgerald M."/>
            <person name="Haas B."/>
            <person name="Abouelleil A."/>
            <person name="Alvarado L."/>
            <person name="Arachchi H.M."/>
            <person name="Berlin A.M."/>
            <person name="Chapman S.B."/>
            <person name="Goldberg J."/>
            <person name="Griggs A."/>
            <person name="Gujja S."/>
            <person name="Hansen M."/>
            <person name="Howarth C."/>
            <person name="Imamovic A."/>
            <person name="Larimer J."/>
            <person name="McCowen C."/>
            <person name="Montmayeur A."/>
            <person name="Murphy C."/>
            <person name="Neiman D."/>
            <person name="Pearson M."/>
            <person name="Priest M."/>
            <person name="Roberts A."/>
            <person name="Saif S."/>
            <person name="Shea T."/>
            <person name="Sisk P."/>
            <person name="Sykes S."/>
            <person name="Wortman J."/>
            <person name="Nusbaum C."/>
            <person name="Birren B."/>
        </authorList>
    </citation>
    <scope>NUCLEOTIDE SEQUENCE [LARGE SCALE GENOMIC DNA]</scope>
    <source>
        <strain evidence="1 2">YIT 12058</strain>
    </source>
</reference>
<keyword evidence="2" id="KW-1185">Reference proteome</keyword>
<evidence type="ECO:0008006" key="3">
    <source>
        <dbReference type="Google" id="ProtNLM"/>
    </source>
</evidence>
<dbReference type="STRING" id="742727.HMPREF9447_04303"/>
<protein>
    <recommendedName>
        <fullName evidence="3">Plasmid maintenance system killer protein</fullName>
    </recommendedName>
</protein>
<name>K9DVJ2_9BACE</name>
<dbReference type="AlphaFoldDB" id="K9DVJ2"/>
<accession>K9DVJ2</accession>
<dbReference type="Proteomes" id="UP000009872">
    <property type="component" value="Unassembled WGS sequence"/>
</dbReference>
<dbReference type="PATRIC" id="fig|742727.4.peg.4390"/>
<comment type="caution">
    <text evidence="1">The sequence shown here is derived from an EMBL/GenBank/DDBJ whole genome shotgun (WGS) entry which is preliminary data.</text>
</comment>
<sequence>MPLSALIRNNSLILRILQLYVTFVLSKNKCMNVEFEKEYLVELYEKGKTDDKKHRFQPQIINGYLKCVKALLNASRMEDLYQYRALNYEKLKGDKKGISSLRINDQYRLEFREITNAGNQTVVEICSLVDITNHYK</sequence>
<dbReference type="EMBL" id="ADLF01000020">
    <property type="protein sequence ID" value="EKU88463.1"/>
    <property type="molecule type" value="Genomic_DNA"/>
</dbReference>
<proteinExistence type="predicted"/>
<evidence type="ECO:0000313" key="2">
    <source>
        <dbReference type="Proteomes" id="UP000009872"/>
    </source>
</evidence>
<dbReference type="Pfam" id="PF05015">
    <property type="entry name" value="HigB-like_toxin"/>
    <property type="match status" value="1"/>
</dbReference>
<dbReference type="InterPro" id="IPR035093">
    <property type="entry name" value="RelE/ParE_toxin_dom_sf"/>
</dbReference>
<organism evidence="1 2">
    <name type="scientific">Bacteroides oleiciplenus YIT 12058</name>
    <dbReference type="NCBI Taxonomy" id="742727"/>
    <lineage>
        <taxon>Bacteria</taxon>
        <taxon>Pseudomonadati</taxon>
        <taxon>Bacteroidota</taxon>
        <taxon>Bacteroidia</taxon>
        <taxon>Bacteroidales</taxon>
        <taxon>Bacteroidaceae</taxon>
        <taxon>Bacteroides</taxon>
    </lineage>
</organism>
<dbReference type="HOGENOM" id="CLU_156368_0_0_10"/>
<dbReference type="Gene3D" id="3.30.2310.20">
    <property type="entry name" value="RelE-like"/>
    <property type="match status" value="1"/>
</dbReference>
<dbReference type="eggNOG" id="COG3549">
    <property type="taxonomic scope" value="Bacteria"/>
</dbReference>
<evidence type="ECO:0000313" key="1">
    <source>
        <dbReference type="EMBL" id="EKU88463.1"/>
    </source>
</evidence>
<dbReference type="InterPro" id="IPR007711">
    <property type="entry name" value="HigB-1"/>
</dbReference>
<gene>
    <name evidence="1" type="ORF">HMPREF9447_04303</name>
</gene>